<gene>
    <name evidence="8" type="ORF">AB6A40_008861</name>
</gene>
<keyword evidence="5" id="KW-0460">Magnesium</keyword>
<evidence type="ECO:0000256" key="5">
    <source>
        <dbReference type="ARBA" id="ARBA00022842"/>
    </source>
</evidence>
<dbReference type="CDD" id="cd03426">
    <property type="entry name" value="NUDIX_CoAse_Nudt7"/>
    <property type="match status" value="1"/>
</dbReference>
<evidence type="ECO:0000259" key="7">
    <source>
        <dbReference type="PROSITE" id="PS51462"/>
    </source>
</evidence>
<dbReference type="EMBL" id="JBGFUD010008588">
    <property type="protein sequence ID" value="MFH4982152.1"/>
    <property type="molecule type" value="Genomic_DNA"/>
</dbReference>
<comment type="cofactor">
    <cofactor evidence="2">
        <name>Mg(2+)</name>
        <dbReference type="ChEBI" id="CHEBI:18420"/>
    </cofactor>
</comment>
<dbReference type="Proteomes" id="UP001608902">
    <property type="component" value="Unassembled WGS sequence"/>
</dbReference>
<protein>
    <recommendedName>
        <fullName evidence="7">Nudix hydrolase domain-containing protein</fullName>
    </recommendedName>
</protein>
<dbReference type="GO" id="GO:0046872">
    <property type="term" value="F:metal ion binding"/>
    <property type="evidence" value="ECO:0007669"/>
    <property type="project" value="UniProtKB-KW"/>
</dbReference>
<reference evidence="8 9" key="1">
    <citation type="submission" date="2024-08" db="EMBL/GenBank/DDBJ databases">
        <title>Gnathostoma spinigerum genome.</title>
        <authorList>
            <person name="Gonzalez-Bertolin B."/>
            <person name="Monzon S."/>
            <person name="Zaballos A."/>
            <person name="Jimenez P."/>
            <person name="Dekumyoy P."/>
            <person name="Varona S."/>
            <person name="Cuesta I."/>
            <person name="Sumanam S."/>
            <person name="Adisakwattana P."/>
            <person name="Gasser R.B."/>
            <person name="Hernandez-Gonzalez A."/>
            <person name="Young N.D."/>
            <person name="Perteguer M.J."/>
        </authorList>
    </citation>
    <scope>NUCLEOTIDE SEQUENCE [LARGE SCALE GENOMIC DNA]</scope>
    <source>
        <strain evidence="8">AL3</strain>
        <tissue evidence="8">Liver</tissue>
    </source>
</reference>
<comment type="caution">
    <text evidence="8">The sequence shown here is derived from an EMBL/GenBank/DDBJ whole genome shotgun (WGS) entry which is preliminary data.</text>
</comment>
<dbReference type="PANTHER" id="PTHR12992:SF11">
    <property type="entry name" value="MITOCHONDRIAL COENZYME A DIPHOSPHATASE NUDT8"/>
    <property type="match status" value="1"/>
</dbReference>
<dbReference type="SUPFAM" id="SSF55811">
    <property type="entry name" value="Nudix"/>
    <property type="match status" value="1"/>
</dbReference>
<evidence type="ECO:0000256" key="4">
    <source>
        <dbReference type="ARBA" id="ARBA00022801"/>
    </source>
</evidence>
<evidence type="ECO:0000256" key="2">
    <source>
        <dbReference type="ARBA" id="ARBA00001946"/>
    </source>
</evidence>
<evidence type="ECO:0000313" key="8">
    <source>
        <dbReference type="EMBL" id="MFH4982152.1"/>
    </source>
</evidence>
<dbReference type="GO" id="GO:0016787">
    <property type="term" value="F:hydrolase activity"/>
    <property type="evidence" value="ECO:0007669"/>
    <property type="project" value="UniProtKB-KW"/>
</dbReference>
<evidence type="ECO:0000313" key="9">
    <source>
        <dbReference type="Proteomes" id="UP001608902"/>
    </source>
</evidence>
<dbReference type="InterPro" id="IPR020476">
    <property type="entry name" value="Nudix_hydrolase"/>
</dbReference>
<accession>A0ABD6ESP1</accession>
<dbReference type="Pfam" id="PF00293">
    <property type="entry name" value="NUDIX"/>
    <property type="match status" value="1"/>
</dbReference>
<comment type="cofactor">
    <cofactor evidence="1">
        <name>Mn(2+)</name>
        <dbReference type="ChEBI" id="CHEBI:29035"/>
    </cofactor>
</comment>
<keyword evidence="3" id="KW-0479">Metal-binding</keyword>
<evidence type="ECO:0000256" key="1">
    <source>
        <dbReference type="ARBA" id="ARBA00001936"/>
    </source>
</evidence>
<dbReference type="PANTHER" id="PTHR12992">
    <property type="entry name" value="NUDIX HYDROLASE"/>
    <property type="match status" value="1"/>
</dbReference>
<dbReference type="Gene3D" id="3.90.79.10">
    <property type="entry name" value="Nucleoside Triphosphate Pyrophosphohydrolase"/>
    <property type="match status" value="1"/>
</dbReference>
<keyword evidence="6" id="KW-0464">Manganese</keyword>
<evidence type="ECO:0000256" key="6">
    <source>
        <dbReference type="ARBA" id="ARBA00023211"/>
    </source>
</evidence>
<dbReference type="AlphaFoldDB" id="A0ABD6ESP1"/>
<evidence type="ECO:0000256" key="3">
    <source>
        <dbReference type="ARBA" id="ARBA00022723"/>
    </source>
</evidence>
<name>A0ABD6ESP1_9BILA</name>
<proteinExistence type="predicted"/>
<feature type="domain" description="Nudix hydrolase" evidence="7">
    <location>
        <begin position="48"/>
        <end position="187"/>
    </location>
</feature>
<dbReference type="InterPro" id="IPR045121">
    <property type="entry name" value="CoAse"/>
</dbReference>
<sequence length="237" mass="27001">MLKFTQCLFTKRPIIFDESLRQRFVERLNNPQRTTHSRFSVMKVPENATNSAVLVPFLTINGEAKVILTERSHLLNSHRGQICFPGGKIQRGESIEQAALRECSEEIGLDPHCVTIWGRVRPMFTANLTGIVTPVVGVVQNVDIKKLNAQPDEVRSIFAVSVEEICSSCRYTHFRRGKFDFILPVFTTKKFTPVWSSCSFPHEYRIWGLSAGLLHLVLLDLFPERYSAKVDILNPKL</sequence>
<dbReference type="InterPro" id="IPR015797">
    <property type="entry name" value="NUDIX_hydrolase-like_dom_sf"/>
</dbReference>
<keyword evidence="9" id="KW-1185">Reference proteome</keyword>
<dbReference type="InterPro" id="IPR000086">
    <property type="entry name" value="NUDIX_hydrolase_dom"/>
</dbReference>
<dbReference type="PRINTS" id="PR00502">
    <property type="entry name" value="NUDIXFAMILY"/>
</dbReference>
<keyword evidence="4" id="KW-0378">Hydrolase</keyword>
<organism evidence="8 9">
    <name type="scientific">Gnathostoma spinigerum</name>
    <dbReference type="NCBI Taxonomy" id="75299"/>
    <lineage>
        <taxon>Eukaryota</taxon>
        <taxon>Metazoa</taxon>
        <taxon>Ecdysozoa</taxon>
        <taxon>Nematoda</taxon>
        <taxon>Chromadorea</taxon>
        <taxon>Rhabditida</taxon>
        <taxon>Spirurina</taxon>
        <taxon>Gnathostomatomorpha</taxon>
        <taxon>Gnathostomatoidea</taxon>
        <taxon>Gnathostomatidae</taxon>
        <taxon>Gnathostoma</taxon>
    </lineage>
</organism>
<dbReference type="PROSITE" id="PS51462">
    <property type="entry name" value="NUDIX"/>
    <property type="match status" value="1"/>
</dbReference>